<accession>A0AAY5ET85</accession>
<dbReference type="GO" id="GO:1903522">
    <property type="term" value="P:regulation of blood circulation"/>
    <property type="evidence" value="ECO:0007669"/>
    <property type="project" value="UniProtKB-ARBA"/>
</dbReference>
<comment type="cofactor">
    <cofactor evidence="1">
        <name>FMN</name>
        <dbReference type="ChEBI" id="CHEBI:58210"/>
    </cofactor>
</comment>
<dbReference type="SUPFAM" id="SSF63380">
    <property type="entry name" value="Riboflavin synthase domain-like"/>
    <property type="match status" value="1"/>
</dbReference>
<dbReference type="PROSITE" id="PS51384">
    <property type="entry name" value="FAD_FR"/>
    <property type="match status" value="1"/>
</dbReference>
<comment type="catalytic activity">
    <reaction evidence="20">
        <text>2 L-arginine + 3 NADPH + 4 O2 + H(+) = 2 L-citrulline + 2 nitric oxide + 3 NADP(+) + 4 H2O</text>
        <dbReference type="Rhea" id="RHEA:19897"/>
        <dbReference type="ChEBI" id="CHEBI:15377"/>
        <dbReference type="ChEBI" id="CHEBI:15378"/>
        <dbReference type="ChEBI" id="CHEBI:15379"/>
        <dbReference type="ChEBI" id="CHEBI:16480"/>
        <dbReference type="ChEBI" id="CHEBI:32682"/>
        <dbReference type="ChEBI" id="CHEBI:57743"/>
        <dbReference type="ChEBI" id="CHEBI:57783"/>
        <dbReference type="ChEBI" id="CHEBI:58349"/>
        <dbReference type="EC" id="1.14.13.39"/>
    </reaction>
    <physiologicalReaction direction="left-to-right" evidence="20">
        <dbReference type="Rhea" id="RHEA:19898"/>
    </physiologicalReaction>
</comment>
<dbReference type="Gene3D" id="3.90.1230.10">
    <property type="entry name" value="Nitric Oxide Synthase, Chain A, domain 3"/>
    <property type="match status" value="1"/>
</dbReference>
<dbReference type="Gene3D" id="2.40.30.10">
    <property type="entry name" value="Translation factors"/>
    <property type="match status" value="1"/>
</dbReference>
<keyword evidence="28" id="KW-1185">Reference proteome</keyword>
<dbReference type="GO" id="GO:0010181">
    <property type="term" value="F:FMN binding"/>
    <property type="evidence" value="ECO:0007669"/>
    <property type="project" value="InterPro"/>
</dbReference>
<evidence type="ECO:0000256" key="8">
    <source>
        <dbReference type="ARBA" id="ARBA00022490"/>
    </source>
</evidence>
<evidence type="ECO:0000256" key="19">
    <source>
        <dbReference type="ARBA" id="ARBA00029794"/>
    </source>
</evidence>
<dbReference type="Pfam" id="PF02898">
    <property type="entry name" value="NO_synthase"/>
    <property type="match status" value="1"/>
</dbReference>
<dbReference type="GO" id="GO:0046872">
    <property type="term" value="F:metal ion binding"/>
    <property type="evidence" value="ECO:0007669"/>
    <property type="project" value="UniProtKB-KW"/>
</dbReference>
<dbReference type="GO" id="GO:0005829">
    <property type="term" value="C:cytosol"/>
    <property type="evidence" value="ECO:0007669"/>
    <property type="project" value="UniProtKB-SubCell"/>
</dbReference>
<comment type="cofactor">
    <cofactor evidence="3">
        <name>heme b</name>
        <dbReference type="ChEBI" id="CHEBI:60344"/>
    </cofactor>
</comment>
<dbReference type="PANTHER" id="PTHR43410">
    <property type="entry name" value="NITRIC OXIDE SYNTHASE OXYGENASE"/>
    <property type="match status" value="1"/>
</dbReference>
<dbReference type="FunFam" id="1.20.990.10:FF:000002">
    <property type="entry name" value="Nitric oxide synthase"/>
    <property type="match status" value="1"/>
</dbReference>
<dbReference type="InterPro" id="IPR003097">
    <property type="entry name" value="CysJ-like_FAD-binding"/>
</dbReference>
<gene>
    <name evidence="27" type="primary">NOS2</name>
</gene>
<keyword evidence="12" id="KW-0479">Metal-binding</keyword>
<organism evidence="27 28">
    <name type="scientific">Electrophorus electricus</name>
    <name type="common">Electric eel</name>
    <name type="synonym">Gymnotus electricus</name>
    <dbReference type="NCBI Taxonomy" id="8005"/>
    <lineage>
        <taxon>Eukaryota</taxon>
        <taxon>Metazoa</taxon>
        <taxon>Chordata</taxon>
        <taxon>Craniata</taxon>
        <taxon>Vertebrata</taxon>
        <taxon>Euteleostomi</taxon>
        <taxon>Actinopterygii</taxon>
        <taxon>Neopterygii</taxon>
        <taxon>Teleostei</taxon>
        <taxon>Ostariophysi</taxon>
        <taxon>Gymnotiformes</taxon>
        <taxon>Gymnotoidei</taxon>
        <taxon>Gymnotidae</taxon>
        <taxon>Electrophorus</taxon>
    </lineage>
</organism>
<dbReference type="GO" id="GO:0005516">
    <property type="term" value="F:calmodulin binding"/>
    <property type="evidence" value="ECO:0007669"/>
    <property type="project" value="UniProtKB-KW"/>
</dbReference>
<feature type="domain" description="Flavodoxin-like" evidence="25">
    <location>
        <begin position="292"/>
        <end position="456"/>
    </location>
</feature>
<dbReference type="PRINTS" id="PR00371">
    <property type="entry name" value="FPNCR"/>
</dbReference>
<dbReference type="PROSITE" id="PS50902">
    <property type="entry name" value="FLAVODOXIN_LIKE"/>
    <property type="match status" value="1"/>
</dbReference>
<name>A0AAY5ET85_ELEEL</name>
<dbReference type="InterPro" id="IPR036119">
    <property type="entry name" value="NOS_N_sf"/>
</dbReference>
<dbReference type="EC" id="1.14.13.39" evidence="7"/>
<evidence type="ECO:0000256" key="12">
    <source>
        <dbReference type="ARBA" id="ARBA00022723"/>
    </source>
</evidence>
<reference evidence="27" key="2">
    <citation type="submission" date="2025-08" db="UniProtKB">
        <authorList>
            <consortium name="Ensembl"/>
        </authorList>
    </citation>
    <scope>IDENTIFICATION</scope>
</reference>
<dbReference type="Ensembl" id="ENSEEET00000056283.1">
    <property type="protein sequence ID" value="ENSEEEP00000059602.1"/>
    <property type="gene ID" value="ENSEEEG00000020232.2"/>
</dbReference>
<dbReference type="Proteomes" id="UP000314983">
    <property type="component" value="Chromosome 15"/>
</dbReference>
<evidence type="ECO:0000256" key="15">
    <source>
        <dbReference type="ARBA" id="ARBA00022857"/>
    </source>
</evidence>
<dbReference type="InterPro" id="IPR029039">
    <property type="entry name" value="Flavoprotein-like_sf"/>
</dbReference>
<evidence type="ECO:0000256" key="11">
    <source>
        <dbReference type="ARBA" id="ARBA00022643"/>
    </source>
</evidence>
<keyword evidence="18" id="KW-0408">Iron</keyword>
<dbReference type="Gene3D" id="3.90.440.10">
    <property type="entry name" value="Nitric Oxide Synthase,Heme Domain,Chain A domain 2"/>
    <property type="match status" value="1"/>
</dbReference>
<dbReference type="PRINTS" id="PR00369">
    <property type="entry name" value="FLAVODOXIN"/>
</dbReference>
<dbReference type="InterPro" id="IPR044940">
    <property type="entry name" value="NOS_dom_2"/>
</dbReference>
<dbReference type="InterPro" id="IPR001709">
    <property type="entry name" value="Flavoprot_Pyr_Nucl_cyt_Rdtase"/>
</dbReference>
<dbReference type="InterPro" id="IPR012144">
    <property type="entry name" value="NOS_euk"/>
</dbReference>
<evidence type="ECO:0000256" key="2">
    <source>
        <dbReference type="ARBA" id="ARBA00001950"/>
    </source>
</evidence>
<comment type="cofactor">
    <cofactor evidence="2">
        <name>(6R)-L-erythro-5,6,7,8-tetrahydrobiopterin</name>
        <dbReference type="ChEBI" id="CHEBI:59560"/>
    </cofactor>
</comment>
<comment type="subcellular location">
    <subcellularLocation>
        <location evidence="5">Cytoplasm</location>
        <location evidence="5">Cytosol</location>
    </subcellularLocation>
</comment>
<evidence type="ECO:0000256" key="4">
    <source>
        <dbReference type="ARBA" id="ARBA00001974"/>
    </source>
</evidence>
<dbReference type="GeneTree" id="ENSGT00940000159752"/>
<dbReference type="InterPro" id="IPR044944">
    <property type="entry name" value="NOS_dom_3"/>
</dbReference>
<proteinExistence type="inferred from homology"/>
<evidence type="ECO:0000256" key="23">
    <source>
        <dbReference type="ARBA" id="ARBA00049808"/>
    </source>
</evidence>
<dbReference type="InterPro" id="IPR001094">
    <property type="entry name" value="Flavdoxin-like"/>
</dbReference>
<dbReference type="InterPro" id="IPR039261">
    <property type="entry name" value="FNR_nucleotide-bd"/>
</dbReference>
<dbReference type="PANTHER" id="PTHR43410:SF4">
    <property type="entry name" value="NITRIC OXIDE SYNTHASE"/>
    <property type="match status" value="1"/>
</dbReference>
<dbReference type="GO" id="GO:0004517">
    <property type="term" value="F:nitric-oxide synthase activity"/>
    <property type="evidence" value="ECO:0007669"/>
    <property type="project" value="UniProtKB-EC"/>
</dbReference>
<evidence type="ECO:0000256" key="7">
    <source>
        <dbReference type="ARBA" id="ARBA00012989"/>
    </source>
</evidence>
<keyword evidence="8" id="KW-0963">Cytoplasm</keyword>
<dbReference type="Gene3D" id="3.40.50.360">
    <property type="match status" value="1"/>
</dbReference>
<dbReference type="Gene3D" id="3.90.340.10">
    <property type="entry name" value="Nitric Oxide Synthase, Chain A, domain 1"/>
    <property type="match status" value="1"/>
</dbReference>
<keyword evidence="17" id="KW-0560">Oxidoreductase</keyword>
<evidence type="ECO:0000256" key="9">
    <source>
        <dbReference type="ARBA" id="ARBA00022617"/>
    </source>
</evidence>
<dbReference type="FunFam" id="3.40.50.80:FF:000003">
    <property type="entry name" value="Nitric oxide synthase"/>
    <property type="match status" value="1"/>
</dbReference>
<sequence length="924" mass="104145">MFEYLCAHIKFATDGGNIRSTITVFPQRTDGQHDFRIWNSQLIRYAGYQIEDGTVIGDPVNVEFTEICTQLGWTPKYGSFDVLPLILEANGEDPELFEIPPELVLEVQMEHPRYEWFKELNLRWYALPAVANMLLEIGGLEFTACPFNGWYMSTEIGVRDFCDPQRYNIVERVGRCMGLETHRLSSLWKDEALVAINIAVIHSFQKNKVTIIDHHSATESFMHHMENEVRLRGGCPADWIWLVPPMSGSLTPVFHQEMISYILSPFFYYQTKGLKNIVVLHSLPALMKRVPCTILYATETGKSQTFAKKLKSVLSCALNPRLLCMEDYNFAELEKEHLLLVVTSTFGNGDSPGNGESFKKQLTGMKSLSTSIRLVQKDIKRIKPIFRTGCVTNHFPPHRYGVFGLGSRMYPQFCAFSRTVDAKLAELGAKCVTSTGEGDELNGQEEAFSAWACTAFKVGEALVTFNCNETRPHSAAIAFLSAVLPLTLKWRKNLHSSQSRCSAILVELETAGEKQVLNYAPGDHVGVFPENSSELVTGILKQVTNAPPTNQSLRLENLPASSFGKWGVVWQTDERIPACTLTQALTYLLDINTPPSQGFLRKLSQMTKEQNDQQRLLALALDLKAYSDWKAFRRPNFLEVLEEFPSLELSAAFLLSHLPLLKPRLYSISSSPDLHPHELDLTVSVINYRTQDGKGPLHHGVCSTWLNTMKEGQFVPCFIHRSNDFHLPSDPCSPILLIGAGSGIAPFRSFWQQRFYDMEKTGLNKGPMMLVFGCCKADIDHLYKEETFEMKEKGILKSISVAYSCQPGHPKVYVQHVLKKQLSKEVMQVLHQSRGHLYVCGGMNMAQDVAHTIQEILARRLGTSLTQAQEYLEQLKVFQISSCFQTPYAFKLPLASILIIPYILLKGLATFHLPPDFVTFATLK</sequence>
<evidence type="ECO:0000256" key="6">
    <source>
        <dbReference type="ARBA" id="ARBA00006267"/>
    </source>
</evidence>
<dbReference type="InterPro" id="IPR008254">
    <property type="entry name" value="Flavodoxin/NO_synth"/>
</dbReference>
<dbReference type="PIRSF" id="PIRSF000333">
    <property type="entry name" value="NOS"/>
    <property type="match status" value="1"/>
</dbReference>
<evidence type="ECO:0000256" key="1">
    <source>
        <dbReference type="ARBA" id="ARBA00001917"/>
    </source>
</evidence>
<evidence type="ECO:0000256" key="24">
    <source>
        <dbReference type="ARBA" id="ARBA00049812"/>
    </source>
</evidence>
<dbReference type="Pfam" id="PF00175">
    <property type="entry name" value="NAD_binding_1"/>
    <property type="match status" value="1"/>
</dbReference>
<evidence type="ECO:0000256" key="16">
    <source>
        <dbReference type="ARBA" id="ARBA00022860"/>
    </source>
</evidence>
<evidence type="ECO:0000256" key="5">
    <source>
        <dbReference type="ARBA" id="ARBA00004514"/>
    </source>
</evidence>
<feature type="domain" description="FAD-binding FR-type" evidence="26">
    <location>
        <begin position="481"/>
        <end position="728"/>
    </location>
</feature>
<protein>
    <recommendedName>
        <fullName evidence="21">Nitric oxide synthase, inducible</fullName>
        <ecNumber evidence="7">1.14.13.39</ecNumber>
    </recommendedName>
    <alternativeName>
        <fullName evidence="19">Constitutive NOS</fullName>
    </alternativeName>
    <alternativeName>
        <fullName evidence="23">Inducible NO synthase</fullName>
    </alternativeName>
    <alternativeName>
        <fullName evidence="22">NOS type II</fullName>
    </alternativeName>
    <alternativeName>
        <fullName evidence="24">Peptidyl-cysteine S-nitrosylase NOS2</fullName>
    </alternativeName>
</protein>
<evidence type="ECO:0000256" key="20">
    <source>
        <dbReference type="ARBA" id="ARBA00047419"/>
    </source>
</evidence>
<keyword evidence="13" id="KW-0274">FAD</keyword>
<keyword evidence="16" id="KW-0112">Calmodulin-binding</keyword>
<evidence type="ECO:0000256" key="3">
    <source>
        <dbReference type="ARBA" id="ARBA00001970"/>
    </source>
</evidence>
<dbReference type="GO" id="GO:0050660">
    <property type="term" value="F:flavin adenine dinucleotide binding"/>
    <property type="evidence" value="ECO:0007669"/>
    <property type="project" value="InterPro"/>
</dbReference>
<evidence type="ECO:0000256" key="10">
    <source>
        <dbReference type="ARBA" id="ARBA00022630"/>
    </source>
</evidence>
<dbReference type="SUPFAM" id="SSF52218">
    <property type="entry name" value="Flavoproteins"/>
    <property type="match status" value="1"/>
</dbReference>
<evidence type="ECO:0000256" key="17">
    <source>
        <dbReference type="ARBA" id="ARBA00023002"/>
    </source>
</evidence>
<evidence type="ECO:0000256" key="13">
    <source>
        <dbReference type="ARBA" id="ARBA00022827"/>
    </source>
</evidence>
<reference evidence="27 28" key="1">
    <citation type="submission" date="2020-05" db="EMBL/GenBank/DDBJ databases">
        <title>Electrophorus electricus (electric eel) genome, fEleEle1, primary haplotype.</title>
        <authorList>
            <person name="Myers G."/>
            <person name="Meyer A."/>
            <person name="Fedrigo O."/>
            <person name="Formenti G."/>
            <person name="Rhie A."/>
            <person name="Tracey A."/>
            <person name="Sims Y."/>
            <person name="Jarvis E.D."/>
        </authorList>
    </citation>
    <scope>NUCLEOTIDE SEQUENCE [LARGE SCALE GENOMIC DNA]</scope>
</reference>
<evidence type="ECO:0000259" key="26">
    <source>
        <dbReference type="PROSITE" id="PS51384"/>
    </source>
</evidence>
<dbReference type="Gene3D" id="1.20.990.10">
    <property type="entry name" value="NADPH-cytochrome p450 Reductase, Chain A, domain 3"/>
    <property type="match status" value="1"/>
</dbReference>
<dbReference type="InterPro" id="IPR017927">
    <property type="entry name" value="FAD-bd_FR_type"/>
</dbReference>
<dbReference type="GO" id="GO:0050661">
    <property type="term" value="F:NADP binding"/>
    <property type="evidence" value="ECO:0007669"/>
    <property type="project" value="InterPro"/>
</dbReference>
<dbReference type="FunFam" id="3.40.50.360:FF:000019">
    <property type="entry name" value="Nitric oxide synthase"/>
    <property type="match status" value="1"/>
</dbReference>
<evidence type="ECO:0000313" key="28">
    <source>
        <dbReference type="Proteomes" id="UP000314983"/>
    </source>
</evidence>
<dbReference type="SUPFAM" id="SSF52343">
    <property type="entry name" value="Ferredoxin reductase-like, C-terminal NADP-linked domain"/>
    <property type="match status" value="1"/>
</dbReference>
<dbReference type="SUPFAM" id="SSF56512">
    <property type="entry name" value="Nitric oxide (NO) synthase oxygenase domain"/>
    <property type="match status" value="1"/>
</dbReference>
<dbReference type="InterPro" id="IPR017938">
    <property type="entry name" value="Riboflavin_synthase-like_b-brl"/>
</dbReference>
<dbReference type="InterPro" id="IPR044943">
    <property type="entry name" value="NOS_dom_1"/>
</dbReference>
<dbReference type="InterPro" id="IPR023173">
    <property type="entry name" value="NADPH_Cyt_P450_Rdtase_alpha"/>
</dbReference>
<evidence type="ECO:0000256" key="14">
    <source>
        <dbReference type="ARBA" id="ARBA00022833"/>
    </source>
</evidence>
<evidence type="ECO:0000256" key="21">
    <source>
        <dbReference type="ARBA" id="ARBA00049771"/>
    </source>
</evidence>
<evidence type="ECO:0000256" key="22">
    <source>
        <dbReference type="ARBA" id="ARBA00049784"/>
    </source>
</evidence>
<evidence type="ECO:0000256" key="18">
    <source>
        <dbReference type="ARBA" id="ARBA00023004"/>
    </source>
</evidence>
<comment type="similarity">
    <text evidence="6">Belongs to the NOS family.</text>
</comment>
<dbReference type="InterPro" id="IPR001433">
    <property type="entry name" value="OxRdtase_FAD/NAD-bd"/>
</dbReference>
<dbReference type="Pfam" id="PF00258">
    <property type="entry name" value="Flavodoxin_1"/>
    <property type="match status" value="1"/>
</dbReference>
<keyword evidence="14" id="KW-0862">Zinc</keyword>
<keyword evidence="10" id="KW-0285">Flavoprotein</keyword>
<dbReference type="GO" id="GO:0006809">
    <property type="term" value="P:nitric oxide biosynthetic process"/>
    <property type="evidence" value="ECO:0007669"/>
    <property type="project" value="InterPro"/>
</dbReference>
<evidence type="ECO:0000313" key="27">
    <source>
        <dbReference type="Ensembl" id="ENSEEEP00000059602.1"/>
    </source>
</evidence>
<dbReference type="Gene3D" id="3.40.50.80">
    <property type="entry name" value="Nucleotide-binding domain of ferredoxin-NADP reductase (FNR) module"/>
    <property type="match status" value="1"/>
</dbReference>
<comment type="cofactor">
    <cofactor evidence="4">
        <name>FAD</name>
        <dbReference type="ChEBI" id="CHEBI:57692"/>
    </cofactor>
</comment>
<evidence type="ECO:0000259" key="25">
    <source>
        <dbReference type="PROSITE" id="PS50902"/>
    </source>
</evidence>
<dbReference type="InterPro" id="IPR050607">
    <property type="entry name" value="NOS"/>
</dbReference>
<dbReference type="FunFam" id="3.90.440.10:FF:000001">
    <property type="entry name" value="Endothelial nitric oxide synthase"/>
    <property type="match status" value="1"/>
</dbReference>
<dbReference type="InterPro" id="IPR004030">
    <property type="entry name" value="NOS_N"/>
</dbReference>
<dbReference type="GO" id="GO:0020037">
    <property type="term" value="F:heme binding"/>
    <property type="evidence" value="ECO:0007669"/>
    <property type="project" value="InterPro"/>
</dbReference>
<dbReference type="Pfam" id="PF00667">
    <property type="entry name" value="FAD_binding_1"/>
    <property type="match status" value="1"/>
</dbReference>
<keyword evidence="15" id="KW-0521">NADP</keyword>
<dbReference type="AlphaFoldDB" id="A0AAY5ET85"/>
<reference evidence="27" key="3">
    <citation type="submission" date="2025-09" db="UniProtKB">
        <authorList>
            <consortium name="Ensembl"/>
        </authorList>
    </citation>
    <scope>IDENTIFICATION</scope>
</reference>
<keyword evidence="9" id="KW-0349">Heme</keyword>
<keyword evidence="11" id="KW-0288">FMN</keyword>